<dbReference type="GO" id="GO:0004386">
    <property type="term" value="F:helicase activity"/>
    <property type="evidence" value="ECO:0007669"/>
    <property type="project" value="UniProtKB-KW"/>
</dbReference>
<dbReference type="InterPro" id="IPR000330">
    <property type="entry name" value="SNF2_N"/>
</dbReference>
<dbReference type="Proteomes" id="UP000188169">
    <property type="component" value="Unassembled WGS sequence"/>
</dbReference>
<keyword evidence="1" id="KW-0378">Hydrolase</keyword>
<dbReference type="CDD" id="cd18012">
    <property type="entry name" value="DEXQc_arch_SWI2_SNF2"/>
    <property type="match status" value="1"/>
</dbReference>
<keyword evidence="2" id="KW-0347">Helicase</keyword>
<evidence type="ECO:0008006" key="9">
    <source>
        <dbReference type="Google" id="ProtNLM"/>
    </source>
</evidence>
<evidence type="ECO:0000256" key="3">
    <source>
        <dbReference type="PROSITE-ProRule" id="PRU00325"/>
    </source>
</evidence>
<evidence type="ECO:0000256" key="1">
    <source>
        <dbReference type="ARBA" id="ARBA00022801"/>
    </source>
</evidence>
<dbReference type="SMART" id="SM00487">
    <property type="entry name" value="DEXDc"/>
    <property type="match status" value="1"/>
</dbReference>
<keyword evidence="3" id="KW-0863">Zinc-finger</keyword>
<dbReference type="PROSITE" id="PS51192">
    <property type="entry name" value="HELICASE_ATP_BIND_1"/>
    <property type="match status" value="1"/>
</dbReference>
<accession>A0A1R4EHW2</accession>
<keyword evidence="2" id="KW-0067">ATP-binding</keyword>
<dbReference type="AlphaFoldDB" id="A0A1R4EHW2"/>
<feature type="domain" description="Helicase ATP-binding" evidence="5">
    <location>
        <begin position="739"/>
        <end position="900"/>
    </location>
</feature>
<feature type="domain" description="Helicase C-terminal" evidence="6">
    <location>
        <begin position="1036"/>
        <end position="1193"/>
    </location>
</feature>
<dbReference type="RefSeq" id="WP_077449482.1">
    <property type="nucleotide sequence ID" value="NZ_FUGD01000125.1"/>
</dbReference>
<evidence type="ECO:0000259" key="5">
    <source>
        <dbReference type="PROSITE" id="PS51192"/>
    </source>
</evidence>
<dbReference type="Pfam" id="PF00271">
    <property type="entry name" value="Helicase_C"/>
    <property type="match status" value="1"/>
</dbReference>
<dbReference type="InterPro" id="IPR014001">
    <property type="entry name" value="Helicase_ATP-bd"/>
</dbReference>
<evidence type="ECO:0000313" key="7">
    <source>
        <dbReference type="EMBL" id="SJM38117.1"/>
    </source>
</evidence>
<gene>
    <name evidence="7" type="ORF">A1019T_02107</name>
</gene>
<evidence type="ECO:0000256" key="2">
    <source>
        <dbReference type="ARBA" id="ARBA00022806"/>
    </source>
</evidence>
<dbReference type="Pfam" id="PF00176">
    <property type="entry name" value="SNF2-rel_dom"/>
    <property type="match status" value="1"/>
</dbReference>
<dbReference type="GO" id="GO:0016787">
    <property type="term" value="F:hydrolase activity"/>
    <property type="evidence" value="ECO:0007669"/>
    <property type="project" value="UniProtKB-KW"/>
</dbReference>
<dbReference type="GO" id="GO:0005524">
    <property type="term" value="F:ATP binding"/>
    <property type="evidence" value="ECO:0007669"/>
    <property type="project" value="InterPro"/>
</dbReference>
<dbReference type="InterPro" id="IPR001650">
    <property type="entry name" value="Helicase_C-like"/>
</dbReference>
<dbReference type="InterPro" id="IPR007527">
    <property type="entry name" value="Znf_SWIM"/>
</dbReference>
<dbReference type="Gene3D" id="3.40.50.10810">
    <property type="entry name" value="Tandem AAA-ATPase domain"/>
    <property type="match status" value="1"/>
</dbReference>
<dbReference type="InterPro" id="IPR027417">
    <property type="entry name" value="P-loop_NTPase"/>
</dbReference>
<feature type="domain" description="SWIM-type" evidence="4">
    <location>
        <begin position="56"/>
        <end position="93"/>
    </location>
</feature>
<dbReference type="OrthoDB" id="9760715at2"/>
<dbReference type="PROSITE" id="PS50966">
    <property type="entry name" value="ZF_SWIM"/>
    <property type="match status" value="1"/>
</dbReference>
<keyword evidence="8" id="KW-1185">Reference proteome</keyword>
<protein>
    <recommendedName>
        <fullName evidence="9">ATP-dependent helicase HepA</fullName>
    </recommendedName>
</protein>
<dbReference type="CDD" id="cd18793">
    <property type="entry name" value="SF2_C_SNF"/>
    <property type="match status" value="1"/>
</dbReference>
<dbReference type="SMART" id="SM00490">
    <property type="entry name" value="HELICc"/>
    <property type="match status" value="1"/>
</dbReference>
<sequence length="1200" mass="138501">MSKPITTLANLLYKFNSQTINRSLEYVSKIDLASFERTESAQATLLQANVKGTKEYHTKIAYHKASQRITQSDCSCPVGSFCKHGAALARLFRNQEAEKNNSMREFSFEGQEFLQALMQKKSEFNDLSEYQELISVLAKPLPIPPTSSFNQSGLNTTLNTSTQHDNALRWLNNLRQSLIKLDKNTKSYPVTHQSSPFVYLIEQEFGELQLELIKVRRIKSGEIRAPKTYNQYSNIYYSYSQFPAATKALFNQIYDHVKAQQLAVFSKAYMIVNELPLNLIKQLIENKILYYKTQWDKDWEEEQFHPITWSDEILNMEVEWLENNHQHGEKLQFNLLDKDQNRYRFGQIENFDVLFTQPLTFFNRAKRQIGLVNTDVIGDMPSDMLFRLMSMPVIPKQLVNEVDDVLSSHKITQKLPKPKSVQPIEDVHGISQPIIRFSSIDERYLPWQMKKVLWQEQWIDKKFVKAELFFSYKTGEIPARMGAETEFFTTRYQGKRYHQYRDIKAENKALRTLKKQLNSFKWLKTAENVSKNQATIELDEALNALLPIDKLAEIGWQVEHLADSPIDAEMSHNPELVVETLTDDKIDNGDEGSHWFEVGATVSDSEGHKYDLLSIVAYLLEQYPYLMQKDIENLIDKNYLFAVNVGSGRPKLAVAFKEILPILQNLSHLLSQDDRKIDRYDAHLLFDLEHTLGMAWQMPEKLKRFSEKLKAGYQSNLPTPKGFHGELRPYQQQGLAWLQFLAQTEHGGVLADDMGLGKTAQTLAHILMEKQAGHLTDRPVLIVAPTSLMHNWQKEAEKFTPELSVLLLHGPNRHDDFDKIKQHDIVLTTYPLVVRDEEVLKDHQFHQIILDEAQNIKNPRSKSAQVLRSLTARHRLCLTGTPMENHLGELWSLFYFLMPGFLGSQDVFNKNYRHPIEKKGDQHKRKKLINRVKPFMLRRLKTDVVKELPPKTTIEVNIDMNNEQSKLYEAVRATMQHSIKKIIAQKGFKRSQIQILDALLKLRQVCCHPSLLNLDSLPKDKKPTKYKTMKSAKLDYLIAMVVDMVSEGRKILIFSQFTSMLALIEKQLIVQKIDFTTLTGQTKKRNEAIDAFQTGQVPVFLISLKAGGVGLNLTTADTVIHYDPWWNPAAEDQASDRAWRIGQDKPVFVYKLITNQSIEEKIIDMQKNKAELAKSILSTDHEGEVKLSENELLGLFEKFI</sequence>
<dbReference type="GO" id="GO:0008270">
    <property type="term" value="F:zinc ion binding"/>
    <property type="evidence" value="ECO:0007669"/>
    <property type="project" value="UniProtKB-KW"/>
</dbReference>
<evidence type="ECO:0000259" key="4">
    <source>
        <dbReference type="PROSITE" id="PS50966"/>
    </source>
</evidence>
<dbReference type="InterPro" id="IPR049730">
    <property type="entry name" value="SNF2/RAD54-like_C"/>
</dbReference>
<dbReference type="InterPro" id="IPR038718">
    <property type="entry name" value="SNF2-like_sf"/>
</dbReference>
<dbReference type="EMBL" id="FUGD01000125">
    <property type="protein sequence ID" value="SJM38117.1"/>
    <property type="molecule type" value="Genomic_DNA"/>
</dbReference>
<dbReference type="PROSITE" id="PS51194">
    <property type="entry name" value="HELICASE_CTER"/>
    <property type="match status" value="1"/>
</dbReference>
<dbReference type="PANTHER" id="PTHR10799">
    <property type="entry name" value="SNF2/RAD54 HELICASE FAMILY"/>
    <property type="match status" value="1"/>
</dbReference>
<reference evidence="8" key="1">
    <citation type="submission" date="2017-02" db="EMBL/GenBank/DDBJ databases">
        <authorList>
            <person name="Mornico D."/>
        </authorList>
    </citation>
    <scope>NUCLEOTIDE SEQUENCE [LARGE SCALE GENOMIC DNA]</scope>
</reference>
<dbReference type="SUPFAM" id="SSF52540">
    <property type="entry name" value="P-loop containing nucleoside triphosphate hydrolases"/>
    <property type="match status" value="2"/>
</dbReference>
<keyword evidence="2" id="KW-0547">Nucleotide-binding</keyword>
<dbReference type="Gene3D" id="3.40.50.300">
    <property type="entry name" value="P-loop containing nucleotide triphosphate hydrolases"/>
    <property type="match status" value="1"/>
</dbReference>
<keyword evidence="3" id="KW-0862">Zinc</keyword>
<organism evidence="7 8">
    <name type="scientific">Psychrobacter pasteurii</name>
    <dbReference type="NCBI Taxonomy" id="1945520"/>
    <lineage>
        <taxon>Bacteria</taxon>
        <taxon>Pseudomonadati</taxon>
        <taxon>Pseudomonadota</taxon>
        <taxon>Gammaproteobacteria</taxon>
        <taxon>Moraxellales</taxon>
        <taxon>Moraxellaceae</taxon>
        <taxon>Psychrobacter</taxon>
    </lineage>
</organism>
<dbReference type="STRING" id="1945520.A1019T_02107"/>
<proteinExistence type="predicted"/>
<keyword evidence="3" id="KW-0479">Metal-binding</keyword>
<name>A0A1R4EHW2_9GAMM</name>
<evidence type="ECO:0000313" key="8">
    <source>
        <dbReference type="Proteomes" id="UP000188169"/>
    </source>
</evidence>
<evidence type="ECO:0000259" key="6">
    <source>
        <dbReference type="PROSITE" id="PS51194"/>
    </source>
</evidence>